<organism evidence="1 2">
    <name type="scientific">Spirosoma oryzae</name>
    <dbReference type="NCBI Taxonomy" id="1469603"/>
    <lineage>
        <taxon>Bacteria</taxon>
        <taxon>Pseudomonadati</taxon>
        <taxon>Bacteroidota</taxon>
        <taxon>Cytophagia</taxon>
        <taxon>Cytophagales</taxon>
        <taxon>Cytophagaceae</taxon>
        <taxon>Spirosoma</taxon>
    </lineage>
</organism>
<dbReference type="RefSeq" id="WP_106136140.1">
    <property type="nucleotide sequence ID" value="NZ_PVTE01000002.1"/>
</dbReference>
<keyword evidence="2" id="KW-1185">Reference proteome</keyword>
<proteinExistence type="predicted"/>
<evidence type="ECO:0000313" key="1">
    <source>
        <dbReference type="EMBL" id="PRY45270.1"/>
    </source>
</evidence>
<dbReference type="PROSITE" id="PS51257">
    <property type="entry name" value="PROKAR_LIPOPROTEIN"/>
    <property type="match status" value="1"/>
</dbReference>
<dbReference type="Proteomes" id="UP000238375">
    <property type="component" value="Unassembled WGS sequence"/>
</dbReference>
<dbReference type="EMBL" id="PVTE01000002">
    <property type="protein sequence ID" value="PRY45270.1"/>
    <property type="molecule type" value="Genomic_DNA"/>
</dbReference>
<evidence type="ECO:0000313" key="2">
    <source>
        <dbReference type="Proteomes" id="UP000238375"/>
    </source>
</evidence>
<dbReference type="OrthoDB" id="961446at2"/>
<protein>
    <submittedName>
        <fullName evidence="1">Uncharacterized protein</fullName>
    </submittedName>
</protein>
<sequence>MKTPLLSVTALLLTSWLTGCQQTNDIEPQSLARSVAGTYKTNAFVNPLFVELTTGQLPQLLVKPETDSTVTLVYTQFHPTKTAQQLSHVLLQRNGDVVTLKQAGKTIGSWQWDRIFTSNGMETQANVLQLTNQSGQDSSLSFTGYRD</sequence>
<gene>
    <name evidence="1" type="ORF">CLV58_10214</name>
</gene>
<dbReference type="AlphaFoldDB" id="A0A2T0THW7"/>
<reference evidence="1 2" key="1">
    <citation type="submission" date="2018-03" db="EMBL/GenBank/DDBJ databases">
        <title>Genomic Encyclopedia of Archaeal and Bacterial Type Strains, Phase II (KMG-II): from individual species to whole genera.</title>
        <authorList>
            <person name="Goeker M."/>
        </authorList>
    </citation>
    <scope>NUCLEOTIDE SEQUENCE [LARGE SCALE GENOMIC DNA]</scope>
    <source>
        <strain evidence="1 2">DSM 28354</strain>
    </source>
</reference>
<comment type="caution">
    <text evidence="1">The sequence shown here is derived from an EMBL/GenBank/DDBJ whole genome shotgun (WGS) entry which is preliminary data.</text>
</comment>
<accession>A0A2T0THW7</accession>
<name>A0A2T0THW7_9BACT</name>